<feature type="transmembrane region" description="Helical" evidence="6">
    <location>
        <begin position="312"/>
        <end position="329"/>
    </location>
</feature>
<feature type="transmembrane region" description="Helical" evidence="6">
    <location>
        <begin position="17"/>
        <end position="38"/>
    </location>
</feature>
<dbReference type="RefSeq" id="WP_074762275.1">
    <property type="nucleotide sequence ID" value="NZ_FNRF01000007.1"/>
</dbReference>
<dbReference type="AlphaFoldDB" id="A0A1H4F3F7"/>
<dbReference type="PANTHER" id="PTHR30250:SF11">
    <property type="entry name" value="O-ANTIGEN TRANSPORTER-RELATED"/>
    <property type="match status" value="1"/>
</dbReference>
<proteinExistence type="predicted"/>
<gene>
    <name evidence="7" type="ORF">SAMN05216462_3102</name>
</gene>
<evidence type="ECO:0000256" key="4">
    <source>
        <dbReference type="ARBA" id="ARBA00022989"/>
    </source>
</evidence>
<dbReference type="InterPro" id="IPR050833">
    <property type="entry name" value="Poly_Biosynth_Transport"/>
</dbReference>
<keyword evidence="5 6" id="KW-0472">Membrane</keyword>
<evidence type="ECO:0000256" key="3">
    <source>
        <dbReference type="ARBA" id="ARBA00022692"/>
    </source>
</evidence>
<dbReference type="EMBL" id="FNRF01000007">
    <property type="protein sequence ID" value="SEA91854.1"/>
    <property type="molecule type" value="Genomic_DNA"/>
</dbReference>
<feature type="transmembrane region" description="Helical" evidence="6">
    <location>
        <begin position="129"/>
        <end position="151"/>
    </location>
</feature>
<keyword evidence="3 6" id="KW-0812">Transmembrane</keyword>
<dbReference type="PANTHER" id="PTHR30250">
    <property type="entry name" value="PST FAMILY PREDICTED COLANIC ACID TRANSPORTER"/>
    <property type="match status" value="1"/>
</dbReference>
<evidence type="ECO:0000256" key="6">
    <source>
        <dbReference type="SAM" id="Phobius"/>
    </source>
</evidence>
<keyword evidence="2" id="KW-1003">Cell membrane</keyword>
<sequence length="426" mass="47855">MLKDIKEKLHSGMGKDIILTFTIQILIMLCSFAINKLLANRLSIDEFGQYNVIKRSVQVLSFVMLAGVGIALPRYIPIYRNSNPPRKTAPLLTAALIYIIGITTVVLAICLLFSSQMRPIIIGESNNSNLMLIAMAYAFILAIAQYVFAYYRGSGKYLWYNGSQLFMQLAIIIPLVLLPLLTISNVFGSWLVITILLVVYLMGRELWRYIHQGGSINLNTNLVPHLTTIIKYSSGRLIADFFQFSLAAFPLIYISNYYGLQTTAYFSVGITFVTIITPLFSFLGIILLPYISQAIARHEMAAANRLIMRLSILYTLAALVFIALLWLFTEFLTTLLFSSSYVSTIHLTRIMILAILPQAAYMLFRNTIDAISVVPYNAIILGICLLAMVVTFMQSVTPVHFAWAYVAVSGIQGLLSWITWMVLRKK</sequence>
<protein>
    <submittedName>
        <fullName evidence="7">Membrane protein involved in the export of O-antigen and teichoic acid</fullName>
    </submittedName>
</protein>
<evidence type="ECO:0000256" key="2">
    <source>
        <dbReference type="ARBA" id="ARBA00022475"/>
    </source>
</evidence>
<feature type="transmembrane region" description="Helical" evidence="6">
    <location>
        <begin position="96"/>
        <end position="117"/>
    </location>
</feature>
<feature type="transmembrane region" description="Helical" evidence="6">
    <location>
        <begin position="402"/>
        <end position="423"/>
    </location>
</feature>
<keyword evidence="4 6" id="KW-1133">Transmembrane helix</keyword>
<reference evidence="7 8" key="1">
    <citation type="submission" date="2016-10" db="EMBL/GenBank/DDBJ databases">
        <authorList>
            <person name="de Groot N.N."/>
        </authorList>
    </citation>
    <scope>NUCLEOTIDE SEQUENCE [LARGE SCALE GENOMIC DNA]</scope>
    <source>
        <strain evidence="7 8">D31d</strain>
    </source>
</reference>
<dbReference type="GO" id="GO:0005886">
    <property type="term" value="C:plasma membrane"/>
    <property type="evidence" value="ECO:0007669"/>
    <property type="project" value="UniProtKB-SubCell"/>
</dbReference>
<feature type="transmembrane region" description="Helical" evidence="6">
    <location>
        <begin position="264"/>
        <end position="291"/>
    </location>
</feature>
<evidence type="ECO:0000313" key="8">
    <source>
        <dbReference type="Proteomes" id="UP000182257"/>
    </source>
</evidence>
<feature type="transmembrane region" description="Helical" evidence="6">
    <location>
        <begin position="376"/>
        <end position="396"/>
    </location>
</feature>
<feature type="transmembrane region" description="Helical" evidence="6">
    <location>
        <begin position="171"/>
        <end position="201"/>
    </location>
</feature>
<comment type="subcellular location">
    <subcellularLocation>
        <location evidence="1">Cell membrane</location>
        <topology evidence="1">Multi-pass membrane protein</topology>
    </subcellularLocation>
</comment>
<feature type="transmembrane region" description="Helical" evidence="6">
    <location>
        <begin position="237"/>
        <end position="258"/>
    </location>
</feature>
<evidence type="ECO:0000256" key="1">
    <source>
        <dbReference type="ARBA" id="ARBA00004651"/>
    </source>
</evidence>
<organism evidence="7 8">
    <name type="scientific">Xylanibacter ruminicola</name>
    <name type="common">Prevotella ruminicola</name>
    <dbReference type="NCBI Taxonomy" id="839"/>
    <lineage>
        <taxon>Bacteria</taxon>
        <taxon>Pseudomonadati</taxon>
        <taxon>Bacteroidota</taxon>
        <taxon>Bacteroidia</taxon>
        <taxon>Bacteroidales</taxon>
        <taxon>Prevotellaceae</taxon>
        <taxon>Xylanibacter</taxon>
    </lineage>
</organism>
<evidence type="ECO:0000313" key="7">
    <source>
        <dbReference type="EMBL" id="SEA91854.1"/>
    </source>
</evidence>
<accession>A0A1H4F3F7</accession>
<feature type="transmembrane region" description="Helical" evidence="6">
    <location>
        <begin position="341"/>
        <end position="364"/>
    </location>
</feature>
<evidence type="ECO:0000256" key="5">
    <source>
        <dbReference type="ARBA" id="ARBA00023136"/>
    </source>
</evidence>
<dbReference type="Proteomes" id="UP000182257">
    <property type="component" value="Unassembled WGS sequence"/>
</dbReference>
<name>A0A1H4F3F7_XYLRU</name>
<feature type="transmembrane region" description="Helical" evidence="6">
    <location>
        <begin position="59"/>
        <end position="76"/>
    </location>
</feature>
<dbReference type="OrthoDB" id="3010387at2"/>